<dbReference type="Proteomes" id="UP000007978">
    <property type="component" value="Chromosome 3"/>
</dbReference>
<feature type="region of interest" description="Disordered" evidence="1">
    <location>
        <begin position="288"/>
        <end position="323"/>
    </location>
</feature>
<feature type="compositionally biased region" description="Basic and acidic residues" evidence="1">
    <location>
        <begin position="293"/>
        <end position="304"/>
    </location>
</feature>
<organism evidence="2 3">
    <name type="scientific">Fusarium pseudograminearum (strain CS3096)</name>
    <name type="common">Wheat and barley crown-rot fungus</name>
    <dbReference type="NCBI Taxonomy" id="1028729"/>
    <lineage>
        <taxon>Eukaryota</taxon>
        <taxon>Fungi</taxon>
        <taxon>Dikarya</taxon>
        <taxon>Ascomycota</taxon>
        <taxon>Pezizomycotina</taxon>
        <taxon>Sordariomycetes</taxon>
        <taxon>Hypocreomycetidae</taxon>
        <taxon>Hypocreales</taxon>
        <taxon>Nectriaceae</taxon>
        <taxon>Fusarium</taxon>
    </lineage>
</organism>
<evidence type="ECO:0000313" key="2">
    <source>
        <dbReference type="EMBL" id="EKJ71028.1"/>
    </source>
</evidence>
<dbReference type="AlphaFoldDB" id="K3VEG5"/>
<protein>
    <submittedName>
        <fullName evidence="2">Uncharacterized protein</fullName>
    </submittedName>
</protein>
<name>K3VEG5_FUSPC</name>
<dbReference type="KEGG" id="fpu:FPSE_08813"/>
<dbReference type="HOGENOM" id="CLU_860640_0_0_1"/>
<evidence type="ECO:0000313" key="3">
    <source>
        <dbReference type="Proteomes" id="UP000007978"/>
    </source>
</evidence>
<accession>K3VEG5</accession>
<dbReference type="GeneID" id="20367431"/>
<sequence length="323" mass="37285">MCFDGKAQHQLVWLHKRDFRQLNLQDEHLEHRQEVQDYLVLHSKATTGLMNEIDDQSDDLYDDSRNGDANDDGQRSETLDFVGGDRTGITRNIPEIEPQRHVKVESSTQRSGRHQLWPMARRASPAMKSLDNSDSSHFSDFVDSSELGVLVLNCDNNKKEENNTAVKQHLKRMEDQRRRRCRASQVYRVLKRDPQHGEIYMAWWDLGKTAKASGEENLKLFAFLVLPFFPEESDRFGVSVTSSNLNNDIPTCYKYNTSTETVNGRKYEIIHLDDDGTAREVMADPANYPLRWRNPEPEVKRELGSQDGLQQEYQVVPEQGSTQ</sequence>
<dbReference type="EMBL" id="AFNW01000297">
    <property type="protein sequence ID" value="EKJ71028.1"/>
    <property type="molecule type" value="Genomic_DNA"/>
</dbReference>
<comment type="caution">
    <text evidence="2">The sequence shown here is derived from an EMBL/GenBank/DDBJ whole genome shotgun (WGS) entry which is preliminary data.</text>
</comment>
<feature type="compositionally biased region" description="Acidic residues" evidence="1">
    <location>
        <begin position="52"/>
        <end position="61"/>
    </location>
</feature>
<keyword evidence="3" id="KW-1185">Reference proteome</keyword>
<feature type="region of interest" description="Disordered" evidence="1">
    <location>
        <begin position="51"/>
        <end position="90"/>
    </location>
</feature>
<feature type="compositionally biased region" description="Basic and acidic residues" evidence="1">
    <location>
        <begin position="62"/>
        <end position="78"/>
    </location>
</feature>
<feature type="compositionally biased region" description="Polar residues" evidence="1">
    <location>
        <begin position="307"/>
        <end position="323"/>
    </location>
</feature>
<evidence type="ECO:0000256" key="1">
    <source>
        <dbReference type="SAM" id="MobiDB-lite"/>
    </source>
</evidence>
<gene>
    <name evidence="2" type="ORF">FPSE_08813</name>
</gene>
<proteinExistence type="predicted"/>
<reference evidence="2 3" key="1">
    <citation type="journal article" date="2012" name="PLoS Pathog.">
        <title>Comparative pathogenomics reveals horizontally acquired novel virulence genes in fungi infecting cereal hosts.</title>
        <authorList>
            <person name="Gardiner D.M."/>
            <person name="McDonald M.C."/>
            <person name="Covarelli L."/>
            <person name="Solomon P.S."/>
            <person name="Rusu A.G."/>
            <person name="Marshall M."/>
            <person name="Kazan K."/>
            <person name="Chakraborty S."/>
            <person name="McDonald B.A."/>
            <person name="Manners J.M."/>
        </authorList>
    </citation>
    <scope>NUCLEOTIDE SEQUENCE [LARGE SCALE GENOMIC DNA]</scope>
    <source>
        <strain evidence="2 3">CS3096</strain>
    </source>
</reference>
<dbReference type="OrthoDB" id="4835412at2759"/>
<dbReference type="RefSeq" id="XP_009260206.1">
    <property type="nucleotide sequence ID" value="XM_009261931.1"/>
</dbReference>